<proteinExistence type="inferred from homology"/>
<protein>
    <submittedName>
        <fullName evidence="11">ATP-binding cassette domain-containing protein</fullName>
    </submittedName>
</protein>
<dbReference type="PROSITE" id="PS00211">
    <property type="entry name" value="ABC_TRANSPORTER_1"/>
    <property type="match status" value="1"/>
</dbReference>
<dbReference type="PANTHER" id="PTHR42711:SF19">
    <property type="entry name" value="DOXORUBICIN RESISTANCE ATP-BINDING PROTEIN DRRA"/>
    <property type="match status" value="1"/>
</dbReference>
<dbReference type="PROSITE" id="PS50893">
    <property type="entry name" value="ABC_TRANSPORTER_2"/>
    <property type="match status" value="1"/>
</dbReference>
<dbReference type="InterPro" id="IPR003593">
    <property type="entry name" value="AAA+_ATPase"/>
</dbReference>
<accession>A0ABS6BC65</accession>
<keyword evidence="4" id="KW-0547">Nucleotide-binding</keyword>
<dbReference type="NCBIfam" id="TIGR01188">
    <property type="entry name" value="drrA"/>
    <property type="match status" value="1"/>
</dbReference>
<evidence type="ECO:0000256" key="2">
    <source>
        <dbReference type="ARBA" id="ARBA00022448"/>
    </source>
</evidence>
<comment type="subcellular location">
    <subcellularLocation>
        <location evidence="1">Cell membrane</location>
        <topology evidence="1">Peripheral membrane protein</topology>
        <orientation evidence="1">Cytoplasmic side</orientation>
    </subcellularLocation>
</comment>
<dbReference type="SMART" id="SM00382">
    <property type="entry name" value="AAA"/>
    <property type="match status" value="1"/>
</dbReference>
<reference evidence="11 12" key="1">
    <citation type="submission" date="2021-06" db="EMBL/GenBank/DDBJ databases">
        <title>Actinomycetes sequencing.</title>
        <authorList>
            <person name="Shan Q."/>
        </authorList>
    </citation>
    <scope>NUCLEOTIDE SEQUENCE [LARGE SCALE GENOMIC DNA]</scope>
    <source>
        <strain evidence="11 12">NEAU-G5</strain>
    </source>
</reference>
<evidence type="ECO:0000256" key="5">
    <source>
        <dbReference type="ARBA" id="ARBA00022840"/>
    </source>
</evidence>
<evidence type="ECO:0000256" key="6">
    <source>
        <dbReference type="ARBA" id="ARBA00022967"/>
    </source>
</evidence>
<dbReference type="InterPro" id="IPR003439">
    <property type="entry name" value="ABC_transporter-like_ATP-bd"/>
</dbReference>
<sequence length="336" mass="35596">MPISDVAIDVTDLRKSYRGAADGTGLNGIDLRVPAGSVCGLLGPNGAGKTTTVRVLSTLLRFDSGTVRVAGYDVRREPRRVRERIGLVGQSAAVDEVLSGRQNLVMFGRLNGLAPVLAQRRADELLEQFDLAAVGRRPVGKYSGGMRRRLDLAAGLIVSPPLLFVDEPTTGLDPAARMQVWSAIEALVAAGTTVLLTTQYLEEADRLADRIVMLSHGRVIAEGSPADLKARVGADWLEVALADPADAEQTAMLAKAVATGEVTVDPQSHMVRIPVAGRATALVTMAVALRDAGIAPHDINVRRPSLDEVFIQLTATSREACAEVGRECAEHGKVSA</sequence>
<dbReference type="InterPro" id="IPR017871">
    <property type="entry name" value="ABC_transporter-like_CS"/>
</dbReference>
<dbReference type="EMBL" id="JAHKNI010000026">
    <property type="protein sequence ID" value="MBU3067882.1"/>
    <property type="molecule type" value="Genomic_DNA"/>
</dbReference>
<gene>
    <name evidence="11" type="ORF">KO481_41010</name>
</gene>
<feature type="domain" description="ABC transporter" evidence="10">
    <location>
        <begin position="8"/>
        <end position="241"/>
    </location>
</feature>
<dbReference type="InterPro" id="IPR027417">
    <property type="entry name" value="P-loop_NTPase"/>
</dbReference>
<dbReference type="RefSeq" id="WP_215923961.1">
    <property type="nucleotide sequence ID" value="NZ_JAHKNI010000026.1"/>
</dbReference>
<keyword evidence="5 11" id="KW-0067">ATP-binding</keyword>
<keyword evidence="12" id="KW-1185">Reference proteome</keyword>
<evidence type="ECO:0000256" key="7">
    <source>
        <dbReference type="ARBA" id="ARBA00023136"/>
    </source>
</evidence>
<keyword evidence="3" id="KW-1003">Cell membrane</keyword>
<keyword evidence="7" id="KW-0472">Membrane</keyword>
<comment type="caution">
    <text evidence="11">The sequence shown here is derived from an EMBL/GenBank/DDBJ whole genome shotgun (WGS) entry which is preliminary data.</text>
</comment>
<organism evidence="11 12">
    <name type="scientific">Nocardia albiluteola</name>
    <dbReference type="NCBI Taxonomy" id="2842303"/>
    <lineage>
        <taxon>Bacteria</taxon>
        <taxon>Bacillati</taxon>
        <taxon>Actinomycetota</taxon>
        <taxon>Actinomycetes</taxon>
        <taxon>Mycobacteriales</taxon>
        <taxon>Nocardiaceae</taxon>
        <taxon>Nocardia</taxon>
    </lineage>
</organism>
<dbReference type="GO" id="GO:0005524">
    <property type="term" value="F:ATP binding"/>
    <property type="evidence" value="ECO:0007669"/>
    <property type="project" value="UniProtKB-KW"/>
</dbReference>
<name>A0ABS6BC65_9NOCA</name>
<comment type="similarity">
    <text evidence="9">Belongs to the ABC transporter superfamily. Drug exporter-1 (DrugE1) (TC 3.A.1.105) family.</text>
</comment>
<dbReference type="Gene3D" id="3.40.50.300">
    <property type="entry name" value="P-loop containing nucleotide triphosphate hydrolases"/>
    <property type="match status" value="1"/>
</dbReference>
<dbReference type="Pfam" id="PF00005">
    <property type="entry name" value="ABC_tran"/>
    <property type="match status" value="1"/>
</dbReference>
<evidence type="ECO:0000256" key="1">
    <source>
        <dbReference type="ARBA" id="ARBA00004413"/>
    </source>
</evidence>
<evidence type="ECO:0000256" key="8">
    <source>
        <dbReference type="ARBA" id="ARBA00023251"/>
    </source>
</evidence>
<evidence type="ECO:0000259" key="10">
    <source>
        <dbReference type="PROSITE" id="PS50893"/>
    </source>
</evidence>
<keyword evidence="8" id="KW-0046">Antibiotic resistance</keyword>
<dbReference type="InterPro" id="IPR005894">
    <property type="entry name" value="DrrA"/>
</dbReference>
<evidence type="ECO:0000256" key="9">
    <source>
        <dbReference type="ARBA" id="ARBA00049985"/>
    </source>
</evidence>
<keyword evidence="2" id="KW-0813">Transport</keyword>
<evidence type="ECO:0000256" key="3">
    <source>
        <dbReference type="ARBA" id="ARBA00022475"/>
    </source>
</evidence>
<dbReference type="Proteomes" id="UP000733379">
    <property type="component" value="Unassembled WGS sequence"/>
</dbReference>
<dbReference type="SUPFAM" id="SSF52540">
    <property type="entry name" value="P-loop containing nucleoside triphosphate hydrolases"/>
    <property type="match status" value="1"/>
</dbReference>
<evidence type="ECO:0000313" key="12">
    <source>
        <dbReference type="Proteomes" id="UP000733379"/>
    </source>
</evidence>
<dbReference type="PANTHER" id="PTHR42711">
    <property type="entry name" value="ABC TRANSPORTER ATP-BINDING PROTEIN"/>
    <property type="match status" value="1"/>
</dbReference>
<dbReference type="InterPro" id="IPR050763">
    <property type="entry name" value="ABC_transporter_ATP-binding"/>
</dbReference>
<evidence type="ECO:0000313" key="11">
    <source>
        <dbReference type="EMBL" id="MBU3067882.1"/>
    </source>
</evidence>
<evidence type="ECO:0000256" key="4">
    <source>
        <dbReference type="ARBA" id="ARBA00022741"/>
    </source>
</evidence>
<keyword evidence="6" id="KW-1278">Translocase</keyword>